<dbReference type="Proteomes" id="UP000762676">
    <property type="component" value="Unassembled WGS sequence"/>
</dbReference>
<organism evidence="1 2">
    <name type="scientific">Elysia marginata</name>
    <dbReference type="NCBI Taxonomy" id="1093978"/>
    <lineage>
        <taxon>Eukaryota</taxon>
        <taxon>Metazoa</taxon>
        <taxon>Spiralia</taxon>
        <taxon>Lophotrochozoa</taxon>
        <taxon>Mollusca</taxon>
        <taxon>Gastropoda</taxon>
        <taxon>Heterobranchia</taxon>
        <taxon>Euthyneura</taxon>
        <taxon>Panpulmonata</taxon>
        <taxon>Sacoglossa</taxon>
        <taxon>Placobranchoidea</taxon>
        <taxon>Plakobranchidae</taxon>
        <taxon>Elysia</taxon>
    </lineage>
</organism>
<dbReference type="EMBL" id="BMAT01000560">
    <property type="protein sequence ID" value="GFR68531.1"/>
    <property type="molecule type" value="Genomic_DNA"/>
</dbReference>
<evidence type="ECO:0000313" key="2">
    <source>
        <dbReference type="Proteomes" id="UP000762676"/>
    </source>
</evidence>
<proteinExistence type="predicted"/>
<sequence>MILVNVRSHGLQRMAKPRPFFVIPFQSYRTDCNQRNELKPSWSGTPGVSFVTDLTGVPPPPAPVLSGKSSNRLYIATNIVLKLRLSETSVLKKTHSVTAA</sequence>
<accession>A0AAV4F6V4</accession>
<comment type="caution">
    <text evidence="1">The sequence shown here is derived from an EMBL/GenBank/DDBJ whole genome shotgun (WGS) entry which is preliminary data.</text>
</comment>
<dbReference type="AlphaFoldDB" id="A0AAV4F6V4"/>
<reference evidence="1 2" key="1">
    <citation type="journal article" date="2021" name="Elife">
        <title>Chloroplast acquisition without the gene transfer in kleptoplastic sea slugs, Plakobranchus ocellatus.</title>
        <authorList>
            <person name="Maeda T."/>
            <person name="Takahashi S."/>
            <person name="Yoshida T."/>
            <person name="Shimamura S."/>
            <person name="Takaki Y."/>
            <person name="Nagai Y."/>
            <person name="Toyoda A."/>
            <person name="Suzuki Y."/>
            <person name="Arimoto A."/>
            <person name="Ishii H."/>
            <person name="Satoh N."/>
            <person name="Nishiyama T."/>
            <person name="Hasebe M."/>
            <person name="Maruyama T."/>
            <person name="Minagawa J."/>
            <person name="Obokata J."/>
            <person name="Shigenobu S."/>
        </authorList>
    </citation>
    <scope>NUCLEOTIDE SEQUENCE [LARGE SCALE GENOMIC DNA]</scope>
</reference>
<evidence type="ECO:0000313" key="1">
    <source>
        <dbReference type="EMBL" id="GFR68531.1"/>
    </source>
</evidence>
<gene>
    <name evidence="1" type="ORF">ElyMa_000280900</name>
</gene>
<keyword evidence="2" id="KW-1185">Reference proteome</keyword>
<protein>
    <submittedName>
        <fullName evidence="1">Uncharacterized protein</fullName>
    </submittedName>
</protein>
<name>A0AAV4F6V4_9GAST</name>